<protein>
    <submittedName>
        <fullName evidence="2">Uncharacterized protein</fullName>
    </submittedName>
</protein>
<reference evidence="2 3" key="1">
    <citation type="submission" date="2021-02" db="EMBL/GenBank/DDBJ databases">
        <authorList>
            <person name="Jung H.S."/>
            <person name="Chun B.H."/>
            <person name="Jeon C.O."/>
        </authorList>
    </citation>
    <scope>NUCLEOTIDE SEQUENCE [LARGE SCALE GENOMIC DNA]</scope>
    <source>
        <strain evidence="2 3">LMG 25203</strain>
    </source>
</reference>
<gene>
    <name evidence="2" type="ORF">H9X54_010330</name>
</gene>
<evidence type="ECO:0000313" key="2">
    <source>
        <dbReference type="EMBL" id="MBM6499690.1"/>
    </source>
</evidence>
<evidence type="ECO:0000313" key="3">
    <source>
        <dbReference type="Proteomes" id="UP000759529"/>
    </source>
</evidence>
<proteinExistence type="predicted"/>
<sequence length="115" mass="13067">MAQSKKHITPENVTEWLASTGFLFPRNEIELARFETLFGNIDYGLTGLEIDPAKIIRGEEIPKNIQIPESLKPEEISEYRMVARNGSKLPEHILNKIKNNQNNSKKNGDTESSDK</sequence>
<feature type="region of interest" description="Disordered" evidence="1">
    <location>
        <begin position="95"/>
        <end position="115"/>
    </location>
</feature>
<comment type="caution">
    <text evidence="2">The sequence shown here is derived from an EMBL/GenBank/DDBJ whole genome shotgun (WGS) entry which is preliminary data.</text>
</comment>
<accession>A0ABS2CZU4</accession>
<feature type="compositionally biased region" description="Low complexity" evidence="1">
    <location>
        <begin position="96"/>
        <end position="105"/>
    </location>
</feature>
<dbReference type="Proteomes" id="UP000759529">
    <property type="component" value="Unassembled WGS sequence"/>
</dbReference>
<name>A0ABS2CZU4_9FLAO</name>
<dbReference type="RefSeq" id="WP_187657312.1">
    <property type="nucleotide sequence ID" value="NZ_JACSOD020000487.1"/>
</dbReference>
<keyword evidence="3" id="KW-1185">Reference proteome</keyword>
<organism evidence="2 3">
    <name type="scientific">Flavobacterium macrobrachii</name>
    <dbReference type="NCBI Taxonomy" id="591204"/>
    <lineage>
        <taxon>Bacteria</taxon>
        <taxon>Pseudomonadati</taxon>
        <taxon>Bacteroidota</taxon>
        <taxon>Flavobacteriia</taxon>
        <taxon>Flavobacteriales</taxon>
        <taxon>Flavobacteriaceae</taxon>
        <taxon>Flavobacterium</taxon>
    </lineage>
</organism>
<dbReference type="EMBL" id="JACSOD020000487">
    <property type="protein sequence ID" value="MBM6499690.1"/>
    <property type="molecule type" value="Genomic_DNA"/>
</dbReference>
<evidence type="ECO:0000256" key="1">
    <source>
        <dbReference type="SAM" id="MobiDB-lite"/>
    </source>
</evidence>
<feature type="compositionally biased region" description="Basic and acidic residues" evidence="1">
    <location>
        <begin position="106"/>
        <end position="115"/>
    </location>
</feature>